<feature type="transmembrane region" description="Helical" evidence="1">
    <location>
        <begin position="7"/>
        <end position="24"/>
    </location>
</feature>
<gene>
    <name evidence="2" type="ORF">IAA45_00110</name>
</gene>
<feature type="transmembrane region" description="Helical" evidence="1">
    <location>
        <begin position="36"/>
        <end position="55"/>
    </location>
</feature>
<keyword evidence="1" id="KW-1133">Transmembrane helix</keyword>
<proteinExistence type="predicted"/>
<reference evidence="2" key="1">
    <citation type="journal article" date="2021" name="PeerJ">
        <title>Extensive microbial diversity within the chicken gut microbiome revealed by metagenomics and culture.</title>
        <authorList>
            <person name="Gilroy R."/>
            <person name="Ravi A."/>
            <person name="Getino M."/>
            <person name="Pursley I."/>
            <person name="Horton D.L."/>
            <person name="Alikhan N.F."/>
            <person name="Baker D."/>
            <person name="Gharbi K."/>
            <person name="Hall N."/>
            <person name="Watson M."/>
            <person name="Adriaenssens E.M."/>
            <person name="Foster-Nyarko E."/>
            <person name="Jarju S."/>
            <person name="Secka A."/>
            <person name="Antonio M."/>
            <person name="Oren A."/>
            <person name="Chaudhuri R.R."/>
            <person name="La Ragione R."/>
            <person name="Hildebrand F."/>
            <person name="Pallen M.J."/>
        </authorList>
    </citation>
    <scope>NUCLEOTIDE SEQUENCE</scope>
    <source>
        <strain evidence="2">ChiSjej1B19-8411</strain>
    </source>
</reference>
<dbReference type="EMBL" id="DXEX01000004">
    <property type="protein sequence ID" value="HIX58108.1"/>
    <property type="molecule type" value="Genomic_DNA"/>
</dbReference>
<sequence>MKILYQVCGKISLLCYLFLLYQLWYLCQFGGSRRHLLLMLPALLVFAVTLFLWLAARKHAGTEASSGKQRLFRLELMAVLLFTVYFAGRIIYSAIPYHGALSWKIDEWMRKKEVQLEHTSLFESGAEGVLEDLDEALDLPEELYISNQFQITFDGSGTIQTIYAFLYGTDDNGTIRTYLVDYNAAGGDEMDVWVDGEANAEFQEDMRLEPMLRILQAAPWEEMVNSWTSARGEETYEILYMGRRSFQTEEGLVYLPGDADGDGEETGITGFAQLSSGGKVVGYEVSLHIPEAQEVTPVRYIMEPEYISQEVLKEEQEQQQTEAAIGAESWTVDNTDGTMYFFLDDNAGWRLVVADAAAGSRFYQLEQTENGGDSWNLIHEDPFGGELGVTEGLLFFDENVGFAGLTGASQSSSRLYRTKDGGVTFDEVQLPMEAVAELPETAEEYGLTAADYDYLNMPEKEGDTLTIRVVSEAGETEGLVFQSQDSGETWTWEGTFS</sequence>
<keyword evidence="1" id="KW-0472">Membrane</keyword>
<dbReference type="Gene3D" id="2.130.10.10">
    <property type="entry name" value="YVTN repeat-like/Quinoprotein amine dehydrogenase"/>
    <property type="match status" value="1"/>
</dbReference>
<organism evidence="2 3">
    <name type="scientific">Candidatus Blautia gallistercoris</name>
    <dbReference type="NCBI Taxonomy" id="2838490"/>
    <lineage>
        <taxon>Bacteria</taxon>
        <taxon>Bacillati</taxon>
        <taxon>Bacillota</taxon>
        <taxon>Clostridia</taxon>
        <taxon>Lachnospirales</taxon>
        <taxon>Lachnospiraceae</taxon>
        <taxon>Blautia</taxon>
    </lineage>
</organism>
<evidence type="ECO:0000313" key="3">
    <source>
        <dbReference type="Proteomes" id="UP000886817"/>
    </source>
</evidence>
<keyword evidence="1" id="KW-0812">Transmembrane</keyword>
<name>A0A9D1WFS6_9FIRM</name>
<dbReference type="InterPro" id="IPR015943">
    <property type="entry name" value="WD40/YVTN_repeat-like_dom_sf"/>
</dbReference>
<evidence type="ECO:0000313" key="2">
    <source>
        <dbReference type="EMBL" id="HIX58108.1"/>
    </source>
</evidence>
<dbReference type="SUPFAM" id="SSF110296">
    <property type="entry name" value="Oligoxyloglucan reducing end-specific cellobiohydrolase"/>
    <property type="match status" value="1"/>
</dbReference>
<dbReference type="AlphaFoldDB" id="A0A9D1WFS6"/>
<evidence type="ECO:0000256" key="1">
    <source>
        <dbReference type="SAM" id="Phobius"/>
    </source>
</evidence>
<comment type="caution">
    <text evidence="2">The sequence shown here is derived from an EMBL/GenBank/DDBJ whole genome shotgun (WGS) entry which is preliminary data.</text>
</comment>
<reference evidence="2" key="2">
    <citation type="submission" date="2021-04" db="EMBL/GenBank/DDBJ databases">
        <authorList>
            <person name="Gilroy R."/>
        </authorList>
    </citation>
    <scope>NUCLEOTIDE SEQUENCE</scope>
    <source>
        <strain evidence="2">ChiSjej1B19-8411</strain>
    </source>
</reference>
<accession>A0A9D1WFS6</accession>
<feature type="transmembrane region" description="Helical" evidence="1">
    <location>
        <begin position="76"/>
        <end position="95"/>
    </location>
</feature>
<dbReference type="Proteomes" id="UP000886817">
    <property type="component" value="Unassembled WGS sequence"/>
</dbReference>
<protein>
    <submittedName>
        <fullName evidence="2">Uncharacterized protein</fullName>
    </submittedName>
</protein>